<dbReference type="EMBL" id="WODC01000002">
    <property type="protein sequence ID" value="MUM77019.1"/>
    <property type="molecule type" value="Genomic_DNA"/>
</dbReference>
<dbReference type="Gene3D" id="3.30.750.24">
    <property type="entry name" value="STAS domain"/>
    <property type="match status" value="1"/>
</dbReference>
<dbReference type="InterPro" id="IPR002645">
    <property type="entry name" value="STAS_dom"/>
</dbReference>
<dbReference type="Proteomes" id="UP000461162">
    <property type="component" value="Unassembled WGS sequence"/>
</dbReference>
<feature type="transmembrane region" description="Helical" evidence="5">
    <location>
        <begin position="354"/>
        <end position="376"/>
    </location>
</feature>
<evidence type="ECO:0000256" key="5">
    <source>
        <dbReference type="SAM" id="Phobius"/>
    </source>
</evidence>
<feature type="transmembrane region" description="Helical" evidence="5">
    <location>
        <begin position="130"/>
        <end position="151"/>
    </location>
</feature>
<dbReference type="InterPro" id="IPR052706">
    <property type="entry name" value="Membrane-Transporter-like"/>
</dbReference>
<feature type="domain" description="Cyclic nucleotide-binding" evidence="6">
    <location>
        <begin position="702"/>
        <end position="792"/>
    </location>
</feature>
<feature type="transmembrane region" description="Helical" evidence="5">
    <location>
        <begin position="95"/>
        <end position="118"/>
    </location>
</feature>
<dbReference type="AlphaFoldDB" id="A0A7K1KLR6"/>
<gene>
    <name evidence="8" type="ORF">GKC30_05175</name>
</gene>
<feature type="transmembrane region" description="Helical" evidence="5">
    <location>
        <begin position="274"/>
        <end position="291"/>
    </location>
</feature>
<dbReference type="PANTHER" id="PTHR43310">
    <property type="entry name" value="SULFATE TRANSPORTER YBAR-RELATED"/>
    <property type="match status" value="1"/>
</dbReference>
<sequence>MVDGMVDDGPEDIVCAACGQVASGEDRCPGCGMPLKRPESLPDPDEMGIDVSDLAEEGSAQIWDENYSDPSAQGKGAFVDARPSSLGGRLFEGNFALNVFAGLISGLLAFYFALALAILTSSQPGMQPFLPSFISMALVASVAGCILFSVLSRIPFSLAGPETVPAAVLFLFVGSLYKDMAGLYPTDSMIPTILAGVVLAALSTGFALWLLGRLKVAEYVRYIPIQIIGGVVGGVGVYVLLGAFDWMGGLSLDWSNFFVAMGDCVELIRPDQCLAAILPSVVFGLILLVGLSRLKNSLFMLAMILAATAAGYAAGVWGADSSISSLAATIPLPDAPIAPLAAQSLGEGFEAIQWGVIKANGLYIGGLVILVVLTSMSRVTNLELLHGRESDLNQEFHALGLTNMAGGLMGGMPASISYGRSAGNRATGARGPMAGVMAGVLCAAGLYYADVVIPMIPRFVPEGILIYAGLDLIRDWLFRTRTAFTRRDDMVMLWTTFAFTLFLGLLAGIGIGVGLALMATVSRYSKGGAIRNVLSGVNHRSNVDRAPAQQRALKEYGDHIHILRLQGFIFLGSMESLLKSIRERLEARDMLPVEYLVLDFRMVTGLASAAGIGFRKLRNVVEEYDLELIITSAPLELEEHLSSMGYVGEDDSPFKVFFNLDFALEWCENRVLDAENMLTIKNLTLPELLTPVFPEPRYIPALMKVLKRVVVDKGQAVFRQGDRSESMYFVESGRLDVELELEGGKLLRLKKVGPGAVFGEMGIYTLAPRSATVRAAEKCVLYMMTMDKLNAVEKRAPVLVTAINRFLINMLSERLADANKKVRDLMV</sequence>
<comment type="caution">
    <text evidence="8">The sequence shown here is derived from an EMBL/GenBank/DDBJ whole genome shotgun (WGS) entry which is preliminary data.</text>
</comment>
<proteinExistence type="predicted"/>
<feature type="transmembrane region" description="Helical" evidence="5">
    <location>
        <begin position="298"/>
        <end position="317"/>
    </location>
</feature>
<dbReference type="PROSITE" id="PS50042">
    <property type="entry name" value="CNMP_BINDING_3"/>
    <property type="match status" value="1"/>
</dbReference>
<evidence type="ECO:0000313" key="9">
    <source>
        <dbReference type="Proteomes" id="UP000461162"/>
    </source>
</evidence>
<keyword evidence="2 5" id="KW-0812">Transmembrane</keyword>
<feature type="transmembrane region" description="Helical" evidence="5">
    <location>
        <begin position="493"/>
        <end position="518"/>
    </location>
</feature>
<organism evidence="8 9">
    <name type="scientific">Pseudodesulfovibrio alkaliphilus</name>
    <dbReference type="NCBI Taxonomy" id="2661613"/>
    <lineage>
        <taxon>Bacteria</taxon>
        <taxon>Pseudomonadati</taxon>
        <taxon>Thermodesulfobacteriota</taxon>
        <taxon>Desulfovibrionia</taxon>
        <taxon>Desulfovibrionales</taxon>
        <taxon>Desulfovibrionaceae</taxon>
    </lineage>
</organism>
<protein>
    <submittedName>
        <fullName evidence="8">Cyclic nucleotide-binding domain-containing protein</fullName>
    </submittedName>
</protein>
<evidence type="ECO:0000259" key="7">
    <source>
        <dbReference type="PROSITE" id="PS50801"/>
    </source>
</evidence>
<dbReference type="Pfam" id="PF01740">
    <property type="entry name" value="STAS"/>
    <property type="match status" value="1"/>
</dbReference>
<dbReference type="SUPFAM" id="SSF52091">
    <property type="entry name" value="SpoIIaa-like"/>
    <property type="match status" value="1"/>
</dbReference>
<dbReference type="Pfam" id="PF00916">
    <property type="entry name" value="Sulfate_transp"/>
    <property type="match status" value="1"/>
</dbReference>
<dbReference type="InterPro" id="IPR036513">
    <property type="entry name" value="STAS_dom_sf"/>
</dbReference>
<accession>A0A7K1KLR6</accession>
<dbReference type="CDD" id="cd07042">
    <property type="entry name" value="STAS_SulP_like_sulfate_transporter"/>
    <property type="match status" value="1"/>
</dbReference>
<feature type="transmembrane region" description="Helical" evidence="5">
    <location>
        <begin position="455"/>
        <end position="473"/>
    </location>
</feature>
<evidence type="ECO:0000256" key="4">
    <source>
        <dbReference type="ARBA" id="ARBA00023136"/>
    </source>
</evidence>
<dbReference type="CDD" id="cd00038">
    <property type="entry name" value="CAP_ED"/>
    <property type="match status" value="1"/>
</dbReference>
<evidence type="ECO:0000259" key="6">
    <source>
        <dbReference type="PROSITE" id="PS50042"/>
    </source>
</evidence>
<dbReference type="PROSITE" id="PS50801">
    <property type="entry name" value="STAS"/>
    <property type="match status" value="1"/>
</dbReference>
<feature type="transmembrane region" description="Helical" evidence="5">
    <location>
        <begin position="189"/>
        <end position="211"/>
    </location>
</feature>
<dbReference type="SUPFAM" id="SSF51206">
    <property type="entry name" value="cAMP-binding domain-like"/>
    <property type="match status" value="1"/>
</dbReference>
<keyword evidence="9" id="KW-1185">Reference proteome</keyword>
<dbReference type="InterPro" id="IPR011547">
    <property type="entry name" value="SLC26A/SulP_dom"/>
</dbReference>
<comment type="subcellular location">
    <subcellularLocation>
        <location evidence="1">Membrane</location>
        <topology evidence="1">Multi-pass membrane protein</topology>
    </subcellularLocation>
</comment>
<reference evidence="8 9" key="1">
    <citation type="submission" date="2019-11" db="EMBL/GenBank/DDBJ databases">
        <title>Pseudodesulfovibrio alkaliphilus, sp. nov., an alkaliphilic sulfate-reducing bacteria from mud volcano of Taman peninsula, Russia.</title>
        <authorList>
            <person name="Frolova A."/>
            <person name="Merkel A.Y."/>
            <person name="Slobodkin A.I."/>
        </authorList>
    </citation>
    <scope>NUCLEOTIDE SEQUENCE [LARGE SCALE GENOMIC DNA]</scope>
    <source>
        <strain evidence="8 9">F-1</strain>
    </source>
</reference>
<dbReference type="GO" id="GO:0016020">
    <property type="term" value="C:membrane"/>
    <property type="evidence" value="ECO:0007669"/>
    <property type="project" value="UniProtKB-SubCell"/>
</dbReference>
<dbReference type="InterPro" id="IPR018490">
    <property type="entry name" value="cNMP-bd_dom_sf"/>
</dbReference>
<evidence type="ECO:0000256" key="3">
    <source>
        <dbReference type="ARBA" id="ARBA00022989"/>
    </source>
</evidence>
<dbReference type="PROSITE" id="PS00889">
    <property type="entry name" value="CNMP_BINDING_2"/>
    <property type="match status" value="1"/>
</dbReference>
<evidence type="ECO:0000313" key="8">
    <source>
        <dbReference type="EMBL" id="MUM77019.1"/>
    </source>
</evidence>
<evidence type="ECO:0000256" key="1">
    <source>
        <dbReference type="ARBA" id="ARBA00004141"/>
    </source>
</evidence>
<feature type="transmembrane region" description="Helical" evidence="5">
    <location>
        <begin position="158"/>
        <end position="177"/>
    </location>
</feature>
<keyword evidence="3 5" id="KW-1133">Transmembrane helix</keyword>
<feature type="domain" description="STAS" evidence="7">
    <location>
        <begin position="562"/>
        <end position="667"/>
    </location>
</feature>
<dbReference type="InterPro" id="IPR018488">
    <property type="entry name" value="cNMP-bd_CS"/>
</dbReference>
<feature type="transmembrane region" description="Helical" evidence="5">
    <location>
        <begin position="223"/>
        <end position="244"/>
    </location>
</feature>
<name>A0A7K1KLR6_9BACT</name>
<feature type="transmembrane region" description="Helical" evidence="5">
    <location>
        <begin position="431"/>
        <end position="449"/>
    </location>
</feature>
<dbReference type="InterPro" id="IPR014710">
    <property type="entry name" value="RmlC-like_jellyroll"/>
</dbReference>
<dbReference type="Gene3D" id="2.60.120.10">
    <property type="entry name" value="Jelly Rolls"/>
    <property type="match status" value="1"/>
</dbReference>
<keyword evidence="4 5" id="KW-0472">Membrane</keyword>
<dbReference type="Pfam" id="PF00027">
    <property type="entry name" value="cNMP_binding"/>
    <property type="match status" value="1"/>
</dbReference>
<evidence type="ECO:0000256" key="2">
    <source>
        <dbReference type="ARBA" id="ARBA00022692"/>
    </source>
</evidence>
<dbReference type="SMART" id="SM00100">
    <property type="entry name" value="cNMP"/>
    <property type="match status" value="1"/>
</dbReference>
<dbReference type="InterPro" id="IPR000595">
    <property type="entry name" value="cNMP-bd_dom"/>
</dbReference>
<dbReference type="PANTHER" id="PTHR43310:SF2">
    <property type="entry name" value="SLC26A_SULP TRANSPORTER DOMAIN-CONTAINING PROTEIN"/>
    <property type="match status" value="1"/>
</dbReference>